<reference evidence="2" key="1">
    <citation type="submission" date="2020-10" db="EMBL/GenBank/DDBJ databases">
        <authorList>
            <person name="Gilroy R."/>
        </authorList>
    </citation>
    <scope>NUCLEOTIDE SEQUENCE</scope>
    <source>
        <strain evidence="2">CHK195-15760</strain>
    </source>
</reference>
<organism evidence="2 3">
    <name type="scientific">Candidatus Merdicola faecigallinarum</name>
    <dbReference type="NCBI Taxonomy" id="2840862"/>
    <lineage>
        <taxon>Bacteria</taxon>
        <taxon>Bacillati</taxon>
        <taxon>Bacillota</taxon>
        <taxon>Clostridia</taxon>
        <taxon>Candidatus Merdicola</taxon>
    </lineage>
</organism>
<gene>
    <name evidence="2" type="ORF">IAB70_03995</name>
</gene>
<dbReference type="EMBL" id="DVNH01000026">
    <property type="protein sequence ID" value="HIU51768.1"/>
    <property type="molecule type" value="Genomic_DNA"/>
</dbReference>
<sequence>MKKKDERTYTIILAIIACVLMVINISIYINQNKYIPQQKSSENTTVQKATIKTEEEKEAEEIATLKTLGERDRMERYFGKYIGYIEEEEYEKAYNLLYEEFKQNYFKTLDDYVKYIKETYPEMISVEYTNIERQGQYYVLFVDIVDLMATSGNENKISQNIVIYETDYNEFYISFSL</sequence>
<protein>
    <submittedName>
        <fullName evidence="2">Uncharacterized protein</fullName>
    </submittedName>
</protein>
<evidence type="ECO:0000256" key="1">
    <source>
        <dbReference type="SAM" id="Phobius"/>
    </source>
</evidence>
<evidence type="ECO:0000313" key="2">
    <source>
        <dbReference type="EMBL" id="HIU51768.1"/>
    </source>
</evidence>
<dbReference type="AlphaFoldDB" id="A0A9D1M1B9"/>
<keyword evidence="1" id="KW-0812">Transmembrane</keyword>
<evidence type="ECO:0000313" key="3">
    <source>
        <dbReference type="Proteomes" id="UP000824093"/>
    </source>
</evidence>
<dbReference type="PROSITE" id="PS51257">
    <property type="entry name" value="PROKAR_LIPOPROTEIN"/>
    <property type="match status" value="1"/>
</dbReference>
<feature type="transmembrane region" description="Helical" evidence="1">
    <location>
        <begin position="9"/>
        <end position="29"/>
    </location>
</feature>
<reference evidence="2" key="2">
    <citation type="journal article" date="2021" name="PeerJ">
        <title>Extensive microbial diversity within the chicken gut microbiome revealed by metagenomics and culture.</title>
        <authorList>
            <person name="Gilroy R."/>
            <person name="Ravi A."/>
            <person name="Getino M."/>
            <person name="Pursley I."/>
            <person name="Horton D.L."/>
            <person name="Alikhan N.F."/>
            <person name="Baker D."/>
            <person name="Gharbi K."/>
            <person name="Hall N."/>
            <person name="Watson M."/>
            <person name="Adriaenssens E.M."/>
            <person name="Foster-Nyarko E."/>
            <person name="Jarju S."/>
            <person name="Secka A."/>
            <person name="Antonio M."/>
            <person name="Oren A."/>
            <person name="Chaudhuri R.R."/>
            <person name="La Ragione R."/>
            <person name="Hildebrand F."/>
            <person name="Pallen M.J."/>
        </authorList>
    </citation>
    <scope>NUCLEOTIDE SEQUENCE</scope>
    <source>
        <strain evidence="2">CHK195-15760</strain>
    </source>
</reference>
<keyword evidence="1" id="KW-0472">Membrane</keyword>
<proteinExistence type="predicted"/>
<keyword evidence="1" id="KW-1133">Transmembrane helix</keyword>
<dbReference type="Proteomes" id="UP000824093">
    <property type="component" value="Unassembled WGS sequence"/>
</dbReference>
<comment type="caution">
    <text evidence="2">The sequence shown here is derived from an EMBL/GenBank/DDBJ whole genome shotgun (WGS) entry which is preliminary data.</text>
</comment>
<accession>A0A9D1M1B9</accession>
<name>A0A9D1M1B9_9FIRM</name>